<feature type="region of interest" description="Disordered" evidence="1">
    <location>
        <begin position="37"/>
        <end position="166"/>
    </location>
</feature>
<accession>A0A8H3IUZ7</accession>
<reference evidence="2" key="1">
    <citation type="submission" date="2021-03" db="EMBL/GenBank/DDBJ databases">
        <authorList>
            <person name="Tagirdzhanova G."/>
        </authorList>
    </citation>
    <scope>NUCLEOTIDE SEQUENCE</scope>
</reference>
<evidence type="ECO:0000256" key="1">
    <source>
        <dbReference type="SAM" id="MobiDB-lite"/>
    </source>
</evidence>
<feature type="region of interest" description="Disordered" evidence="1">
    <location>
        <begin position="199"/>
        <end position="230"/>
    </location>
</feature>
<feature type="compositionally biased region" description="Polar residues" evidence="1">
    <location>
        <begin position="94"/>
        <end position="112"/>
    </location>
</feature>
<dbReference type="Proteomes" id="UP000664169">
    <property type="component" value="Unassembled WGS sequence"/>
</dbReference>
<feature type="compositionally biased region" description="Polar residues" evidence="1">
    <location>
        <begin position="199"/>
        <end position="211"/>
    </location>
</feature>
<protein>
    <submittedName>
        <fullName evidence="2">Uncharacterized protein</fullName>
    </submittedName>
</protein>
<evidence type="ECO:0000313" key="3">
    <source>
        <dbReference type="Proteomes" id="UP000664169"/>
    </source>
</evidence>
<organism evidence="2 3">
    <name type="scientific">Gomphillus americanus</name>
    <dbReference type="NCBI Taxonomy" id="1940652"/>
    <lineage>
        <taxon>Eukaryota</taxon>
        <taxon>Fungi</taxon>
        <taxon>Dikarya</taxon>
        <taxon>Ascomycota</taxon>
        <taxon>Pezizomycotina</taxon>
        <taxon>Lecanoromycetes</taxon>
        <taxon>OSLEUM clade</taxon>
        <taxon>Ostropomycetidae</taxon>
        <taxon>Ostropales</taxon>
        <taxon>Graphidaceae</taxon>
        <taxon>Gomphilloideae</taxon>
        <taxon>Gomphillus</taxon>
    </lineage>
</organism>
<sequence>MNRTLNPNEHMSAMVLNAYIQEAIDPPVLHYEVPHWRKQQNSRRKPSFPPLDQIGSEFPYINRSRMAPPMDRVNNRSRSPMKSERRPQDYRSRSPFQQSTTFDRATRPQISNPRPLYPGREESPPRFALRSDVPPRPQQYHQEPIRRSPPPSTRLPYPTDEYSPPRPQLRVQPVSRAGPNPQEITNAIPSTQLEYTSGIPQSETSSMNNKTRPAIPVPRAKSEGSPSGIPVDLIPRPLNLRKAPAARKEVVSMCEYLSLDELESLWQTQDLYSGLINAPAKPCTPLYGRAPVGPMSPPCLADHPALRNEHRQYNNVACA</sequence>
<proteinExistence type="predicted"/>
<feature type="compositionally biased region" description="Basic residues" evidence="1">
    <location>
        <begin position="37"/>
        <end position="46"/>
    </location>
</feature>
<feature type="compositionally biased region" description="Basic and acidic residues" evidence="1">
    <location>
        <begin position="81"/>
        <end position="92"/>
    </location>
</feature>
<keyword evidence="3" id="KW-1185">Reference proteome</keyword>
<dbReference type="AlphaFoldDB" id="A0A8H3IUZ7"/>
<dbReference type="OrthoDB" id="5301563at2759"/>
<name>A0A8H3IUZ7_9LECA</name>
<comment type="caution">
    <text evidence="2">The sequence shown here is derived from an EMBL/GenBank/DDBJ whole genome shotgun (WGS) entry which is preliminary data.</text>
</comment>
<gene>
    <name evidence="2" type="ORF">GOMPHAMPRED_005321</name>
</gene>
<evidence type="ECO:0000313" key="2">
    <source>
        <dbReference type="EMBL" id="CAF9929120.1"/>
    </source>
</evidence>
<dbReference type="EMBL" id="CAJPDQ010000031">
    <property type="protein sequence ID" value="CAF9929120.1"/>
    <property type="molecule type" value="Genomic_DNA"/>
</dbReference>